<protein>
    <submittedName>
        <fullName evidence="3">Hemerythrin domain-containing protein</fullName>
    </submittedName>
</protein>
<dbReference type="Gene3D" id="1.20.120.520">
    <property type="entry name" value="nmb1532 protein domain like"/>
    <property type="match status" value="1"/>
</dbReference>
<sequence>MSQDVVDLIMSDHREVERLFETLKSDPGSRPGLTPVLTTLLTAHSRAEESDVYPAARDEAGIAEDVKHSQEEHLLADQLLAELADCDPASPAYDTALAKLVDAVTHHVEEEESTVLPGMRKGLSTERRAELGQAFLDSRAEHLGEQPDDITRDQLAQQARNIDVPTSGKSKDELAKELSEHAEDE</sequence>
<reference evidence="3 4" key="1">
    <citation type="submission" date="2019-03" db="EMBL/GenBank/DDBJ databases">
        <title>Three New Species of Nocardioides, Nocardioides euryhalodurans sp. nov., Nocardioides seonyuensis sp. nov. and Nocardioides eburneoflavus sp. nov. Iolated from Soil.</title>
        <authorList>
            <person name="Roh S.G."/>
            <person name="Lee C."/>
            <person name="Kim M.-K."/>
            <person name="Kim S.B."/>
        </authorList>
    </citation>
    <scope>NUCLEOTIDE SEQUENCE [LARGE SCALE GENOMIC DNA]</scope>
    <source>
        <strain evidence="3 4">MMS17-SY207-3</strain>
    </source>
</reference>
<evidence type="ECO:0000313" key="4">
    <source>
        <dbReference type="Proteomes" id="UP000294853"/>
    </source>
</evidence>
<dbReference type="AlphaFoldDB" id="A0A4P7IJG8"/>
<dbReference type="PANTHER" id="PTHR35585">
    <property type="entry name" value="HHE DOMAIN PROTEIN (AFU_ORTHOLOGUE AFUA_4G00730)"/>
    <property type="match status" value="1"/>
</dbReference>
<accession>A0A4P7IJG8</accession>
<keyword evidence="4" id="KW-1185">Reference proteome</keyword>
<dbReference type="OrthoDB" id="5183396at2"/>
<feature type="compositionally biased region" description="Basic and acidic residues" evidence="1">
    <location>
        <begin position="169"/>
        <end position="185"/>
    </location>
</feature>
<organism evidence="3 4">
    <name type="scientific">Nocardioides seonyuensis</name>
    <dbReference type="NCBI Taxonomy" id="2518371"/>
    <lineage>
        <taxon>Bacteria</taxon>
        <taxon>Bacillati</taxon>
        <taxon>Actinomycetota</taxon>
        <taxon>Actinomycetes</taxon>
        <taxon>Propionibacteriales</taxon>
        <taxon>Nocardioidaceae</taxon>
        <taxon>Nocardioides</taxon>
    </lineage>
</organism>
<dbReference type="EMBL" id="CP038436">
    <property type="protein sequence ID" value="QBX56437.1"/>
    <property type="molecule type" value="Genomic_DNA"/>
</dbReference>
<evidence type="ECO:0000313" key="3">
    <source>
        <dbReference type="EMBL" id="QBX56437.1"/>
    </source>
</evidence>
<feature type="domain" description="Hemerythrin-like" evidence="2">
    <location>
        <begin position="5"/>
        <end position="117"/>
    </location>
</feature>
<evidence type="ECO:0000256" key="1">
    <source>
        <dbReference type="SAM" id="MobiDB-lite"/>
    </source>
</evidence>
<feature type="compositionally biased region" description="Basic and acidic residues" evidence="1">
    <location>
        <begin position="140"/>
        <end position="152"/>
    </location>
</feature>
<gene>
    <name evidence="3" type="ORF">EXE58_13835</name>
</gene>
<dbReference type="PANTHER" id="PTHR35585:SF1">
    <property type="entry name" value="HHE DOMAIN PROTEIN (AFU_ORTHOLOGUE AFUA_4G00730)"/>
    <property type="match status" value="1"/>
</dbReference>
<dbReference type="Pfam" id="PF01814">
    <property type="entry name" value="Hemerythrin"/>
    <property type="match status" value="1"/>
</dbReference>
<dbReference type="KEGG" id="nsn:EXE58_13835"/>
<evidence type="ECO:0000259" key="2">
    <source>
        <dbReference type="Pfam" id="PF01814"/>
    </source>
</evidence>
<dbReference type="Proteomes" id="UP000294853">
    <property type="component" value="Chromosome"/>
</dbReference>
<dbReference type="InterPro" id="IPR012312">
    <property type="entry name" value="Hemerythrin-like"/>
</dbReference>
<feature type="region of interest" description="Disordered" evidence="1">
    <location>
        <begin position="140"/>
        <end position="185"/>
    </location>
</feature>
<name>A0A4P7IJG8_9ACTN</name>
<proteinExistence type="predicted"/>
<dbReference type="RefSeq" id="WP_135268424.1">
    <property type="nucleotide sequence ID" value="NZ_CP038436.1"/>
</dbReference>